<dbReference type="Gene3D" id="1.10.10.60">
    <property type="entry name" value="Homeodomain-like"/>
    <property type="match status" value="1"/>
</dbReference>
<dbReference type="EMBL" id="PUEJ01000001">
    <property type="protein sequence ID" value="PRH89133.1"/>
    <property type="molecule type" value="Genomic_DNA"/>
</dbReference>
<dbReference type="OrthoDB" id="9793422at2"/>
<proteinExistence type="predicted"/>
<dbReference type="InterPro" id="IPR009057">
    <property type="entry name" value="Homeodomain-like_sf"/>
</dbReference>
<dbReference type="SMART" id="SM00342">
    <property type="entry name" value="HTH_ARAC"/>
    <property type="match status" value="1"/>
</dbReference>
<accession>A0A2S9QIG9</accession>
<evidence type="ECO:0000259" key="4">
    <source>
        <dbReference type="PROSITE" id="PS01124"/>
    </source>
</evidence>
<sequence>MMLCGRSESWGPQIFMKDAAVAYTQTASNSIYYVQQAHTIHVHLAAEPHWEVALNSDRRTIGMAPLGAIDIAPAASEVFARWTRQKRSMRLDIDPARLKRLASMEFDGDTFELQPPKFGFIDKKAHTLSLWMQREFETEGGCNLETLDAFVTIYAIHVLRTYSSLQKYPSPSITGGLPPTIWNRVKDFIYGNIATTLTIEQLAAVAQLSPSHFNRAFRQTTGQSPHQFVIAARLEHARNLVVTTRAPLSQIAEVTGFSNNSHMTALMKRTWGMTPSQIRVEHQPGLS</sequence>
<keyword evidence="2" id="KW-0238">DNA-binding</keyword>
<reference evidence="5 6" key="1">
    <citation type="submission" date="2018-02" db="EMBL/GenBank/DDBJ databases">
        <title>Whole genome sequencing of endophytic bacterium.</title>
        <authorList>
            <person name="Eedara R."/>
            <person name="Podile A.R."/>
        </authorList>
    </citation>
    <scope>NUCLEOTIDE SEQUENCE [LARGE SCALE GENOMIC DNA]</scope>
    <source>
        <strain evidence="5 6">RP1T</strain>
    </source>
</reference>
<dbReference type="Pfam" id="PF12833">
    <property type="entry name" value="HTH_18"/>
    <property type="match status" value="1"/>
</dbReference>
<dbReference type="InterPro" id="IPR018060">
    <property type="entry name" value="HTH_AraC"/>
</dbReference>
<dbReference type="InterPro" id="IPR050204">
    <property type="entry name" value="AraC_XylS_family_regulators"/>
</dbReference>
<keyword evidence="3" id="KW-0804">Transcription</keyword>
<name>A0A2S9QIG9_9HYPH</name>
<evidence type="ECO:0000256" key="3">
    <source>
        <dbReference type="ARBA" id="ARBA00023163"/>
    </source>
</evidence>
<dbReference type="Proteomes" id="UP000237682">
    <property type="component" value="Unassembled WGS sequence"/>
</dbReference>
<keyword evidence="6" id="KW-1185">Reference proteome</keyword>
<protein>
    <recommendedName>
        <fullName evidence="4">HTH araC/xylS-type domain-containing protein</fullName>
    </recommendedName>
</protein>
<evidence type="ECO:0000313" key="6">
    <source>
        <dbReference type="Proteomes" id="UP000237682"/>
    </source>
</evidence>
<dbReference type="GO" id="GO:0043565">
    <property type="term" value="F:sequence-specific DNA binding"/>
    <property type="evidence" value="ECO:0007669"/>
    <property type="project" value="InterPro"/>
</dbReference>
<gene>
    <name evidence="5" type="ORF">C5L14_00625</name>
</gene>
<organism evidence="5 6">
    <name type="scientific">Labrys okinawensis</name>
    <dbReference type="NCBI Taxonomy" id="346911"/>
    <lineage>
        <taxon>Bacteria</taxon>
        <taxon>Pseudomonadati</taxon>
        <taxon>Pseudomonadota</taxon>
        <taxon>Alphaproteobacteria</taxon>
        <taxon>Hyphomicrobiales</taxon>
        <taxon>Xanthobacteraceae</taxon>
        <taxon>Labrys</taxon>
    </lineage>
</organism>
<dbReference type="SUPFAM" id="SSF46689">
    <property type="entry name" value="Homeodomain-like"/>
    <property type="match status" value="2"/>
</dbReference>
<comment type="caution">
    <text evidence="5">The sequence shown here is derived from an EMBL/GenBank/DDBJ whole genome shotgun (WGS) entry which is preliminary data.</text>
</comment>
<evidence type="ECO:0000313" key="5">
    <source>
        <dbReference type="EMBL" id="PRH89133.1"/>
    </source>
</evidence>
<dbReference type="PANTHER" id="PTHR46796:SF6">
    <property type="entry name" value="ARAC SUBFAMILY"/>
    <property type="match status" value="1"/>
</dbReference>
<dbReference type="AlphaFoldDB" id="A0A2S9QIG9"/>
<feature type="domain" description="HTH araC/xylS-type" evidence="4">
    <location>
        <begin position="183"/>
        <end position="281"/>
    </location>
</feature>
<evidence type="ECO:0000256" key="2">
    <source>
        <dbReference type="ARBA" id="ARBA00023125"/>
    </source>
</evidence>
<evidence type="ECO:0000256" key="1">
    <source>
        <dbReference type="ARBA" id="ARBA00023015"/>
    </source>
</evidence>
<dbReference type="GO" id="GO:0003700">
    <property type="term" value="F:DNA-binding transcription factor activity"/>
    <property type="evidence" value="ECO:0007669"/>
    <property type="project" value="InterPro"/>
</dbReference>
<dbReference type="PANTHER" id="PTHR46796">
    <property type="entry name" value="HTH-TYPE TRANSCRIPTIONAL ACTIVATOR RHAS-RELATED"/>
    <property type="match status" value="1"/>
</dbReference>
<keyword evidence="1" id="KW-0805">Transcription regulation</keyword>
<dbReference type="PROSITE" id="PS01124">
    <property type="entry name" value="HTH_ARAC_FAMILY_2"/>
    <property type="match status" value="1"/>
</dbReference>